<name>A0ABS4I618_9BACL</name>
<gene>
    <name evidence="3" type="ORF">J2Z65_005429</name>
</gene>
<dbReference type="InterPro" id="IPR043143">
    <property type="entry name" value="Mal/L-sulf/L-lact_DH-like_NADP"/>
</dbReference>
<reference evidence="3 4" key="1">
    <citation type="submission" date="2021-03" db="EMBL/GenBank/DDBJ databases">
        <title>Genomic Encyclopedia of Type Strains, Phase IV (KMG-IV): sequencing the most valuable type-strain genomes for metagenomic binning, comparative biology and taxonomic classification.</title>
        <authorList>
            <person name="Goeker M."/>
        </authorList>
    </citation>
    <scope>NUCLEOTIDE SEQUENCE [LARGE SCALE GENOMIC DNA]</scope>
    <source>
        <strain evidence="3 4">DSM 24950</strain>
    </source>
</reference>
<dbReference type="PANTHER" id="PTHR11091">
    <property type="entry name" value="OXIDOREDUCTASE-RELATED"/>
    <property type="match status" value="1"/>
</dbReference>
<dbReference type="InterPro" id="IPR043144">
    <property type="entry name" value="Mal/L-sulf/L-lact_DH-like_ah"/>
</dbReference>
<comment type="similarity">
    <text evidence="1">Belongs to the LDH2/MDH2 oxidoreductase family.</text>
</comment>
<accession>A0ABS4I618</accession>
<evidence type="ECO:0000313" key="3">
    <source>
        <dbReference type="EMBL" id="MBP1966170.1"/>
    </source>
</evidence>
<dbReference type="PANTHER" id="PTHR11091:SF0">
    <property type="entry name" value="MALATE DEHYDROGENASE"/>
    <property type="match status" value="1"/>
</dbReference>
<dbReference type="InterPro" id="IPR036111">
    <property type="entry name" value="Mal/L-sulfo/L-lacto_DH-like_sf"/>
</dbReference>
<sequence>MSLPHTYDWEKLQSFCREVFIRAGVPADRATTVAESLVQADLRGVESHGVVRTGIYLKRVEKGMMDPHAEPTFVSEHGSTALLDGSNNFGAVVGSYALDMAMERAKQYGTGVVGVKGSNHFGTGAYYAKKAIEQNLILLVMSNASQTMPPSGGIRPFIGTNPLCIGVPAGEETPFILDMATSVVARGKIIVSAQKGEEIPLGWAIDKEGNPTTDAVAALEGSVLPVGGPKGYAISMFIDILSGVLTGAGYGQYVNNMYENWDEPQNVGHFFIAVDISRFIPLELFKQRVDLYIRQIKNEPKAPGVKEILVPGEIEHRQTERLKREGIQLPLKVVDELNDIGLKYGLQLSEAAIQNAPVIESSQT</sequence>
<dbReference type="SUPFAM" id="SSF89733">
    <property type="entry name" value="L-sulfolactate dehydrogenase-like"/>
    <property type="match status" value="1"/>
</dbReference>
<evidence type="ECO:0000256" key="2">
    <source>
        <dbReference type="ARBA" id="ARBA00023002"/>
    </source>
</evidence>
<keyword evidence="2" id="KW-0560">Oxidoreductase</keyword>
<dbReference type="EMBL" id="JAGGKV010000019">
    <property type="protein sequence ID" value="MBP1966170.1"/>
    <property type="molecule type" value="Genomic_DNA"/>
</dbReference>
<keyword evidence="4" id="KW-1185">Reference proteome</keyword>
<protein>
    <submittedName>
        <fullName evidence="3">LDH2 family malate/lactate/ureidoglycolate dehydrogenase</fullName>
    </submittedName>
</protein>
<dbReference type="Proteomes" id="UP001519344">
    <property type="component" value="Unassembled WGS sequence"/>
</dbReference>
<dbReference type="Pfam" id="PF02615">
    <property type="entry name" value="Ldh_2"/>
    <property type="match status" value="1"/>
</dbReference>
<organism evidence="3 4">
    <name type="scientific">Paenibacillus aceris</name>
    <dbReference type="NCBI Taxonomy" id="869555"/>
    <lineage>
        <taxon>Bacteria</taxon>
        <taxon>Bacillati</taxon>
        <taxon>Bacillota</taxon>
        <taxon>Bacilli</taxon>
        <taxon>Bacillales</taxon>
        <taxon>Paenibacillaceae</taxon>
        <taxon>Paenibacillus</taxon>
    </lineage>
</organism>
<evidence type="ECO:0000256" key="1">
    <source>
        <dbReference type="ARBA" id="ARBA00006056"/>
    </source>
</evidence>
<dbReference type="Gene3D" id="1.10.1530.10">
    <property type="match status" value="1"/>
</dbReference>
<dbReference type="Gene3D" id="3.30.1370.60">
    <property type="entry name" value="Hypothetical oxidoreductase yiak, domain 2"/>
    <property type="match status" value="1"/>
</dbReference>
<proteinExistence type="inferred from homology"/>
<evidence type="ECO:0000313" key="4">
    <source>
        <dbReference type="Proteomes" id="UP001519344"/>
    </source>
</evidence>
<comment type="caution">
    <text evidence="3">The sequence shown here is derived from an EMBL/GenBank/DDBJ whole genome shotgun (WGS) entry which is preliminary data.</text>
</comment>
<dbReference type="RefSeq" id="WP_167052214.1">
    <property type="nucleotide sequence ID" value="NZ_JAAOZR010000002.1"/>
</dbReference>
<dbReference type="InterPro" id="IPR003767">
    <property type="entry name" value="Malate/L-lactate_DH-like"/>
</dbReference>